<evidence type="ECO:0000313" key="2">
    <source>
        <dbReference type="EMBL" id="QCI69530.1"/>
    </source>
</evidence>
<dbReference type="Proteomes" id="UP000298781">
    <property type="component" value="Chromosome"/>
</dbReference>
<organism evidence="2 3">
    <name type="scientific">Phreatobacter stygius</name>
    <dbReference type="NCBI Taxonomy" id="1940610"/>
    <lineage>
        <taxon>Bacteria</taxon>
        <taxon>Pseudomonadati</taxon>
        <taxon>Pseudomonadota</taxon>
        <taxon>Alphaproteobacteria</taxon>
        <taxon>Hyphomicrobiales</taxon>
        <taxon>Phreatobacteraceae</taxon>
        <taxon>Phreatobacter</taxon>
    </lineage>
</organism>
<name>A0A4D7BEN9_9HYPH</name>
<reference evidence="2 3" key="1">
    <citation type="submission" date="2019-04" db="EMBL/GenBank/DDBJ databases">
        <title>Phreatobacter aquaticus sp. nov.</title>
        <authorList>
            <person name="Choi A."/>
        </authorList>
    </citation>
    <scope>NUCLEOTIDE SEQUENCE [LARGE SCALE GENOMIC DNA]</scope>
    <source>
        <strain evidence="2 3">KCTC 52518</strain>
    </source>
</reference>
<sequence length="179" mass="18558">MLATPAFAQTPRPDAAPRPPAAAAAVAAQAPSLPGGATSLQESHGDWVVGCAVQGNAKRCGLSQEQTNQQTRQRVLAMEMTPAGDRIEGLLLLPFGLVLDQGVVLQIDDLPQGQPLRFRTCLPSGCLVPVSFDARQAVALRAGTALKARVLPEGGQPSVLTISLKGLGPALDRTAALVR</sequence>
<evidence type="ECO:0000313" key="3">
    <source>
        <dbReference type="Proteomes" id="UP000298781"/>
    </source>
</evidence>
<feature type="region of interest" description="Disordered" evidence="1">
    <location>
        <begin position="1"/>
        <end position="29"/>
    </location>
</feature>
<dbReference type="EMBL" id="CP039690">
    <property type="protein sequence ID" value="QCI69530.1"/>
    <property type="molecule type" value="Genomic_DNA"/>
</dbReference>
<proteinExistence type="predicted"/>
<gene>
    <name evidence="2" type="ORF">E8M01_31830</name>
</gene>
<dbReference type="Gene3D" id="2.60.40.1880">
    <property type="entry name" value="Invasion associated locus B (IalB) protein"/>
    <property type="match status" value="1"/>
</dbReference>
<dbReference type="AlphaFoldDB" id="A0A4D7BEN9"/>
<dbReference type="InterPro" id="IPR038696">
    <property type="entry name" value="IalB_sf"/>
</dbReference>
<dbReference type="Pfam" id="PF06776">
    <property type="entry name" value="IalB"/>
    <property type="match status" value="1"/>
</dbReference>
<dbReference type="InterPro" id="IPR010642">
    <property type="entry name" value="Invasion_prot_B"/>
</dbReference>
<evidence type="ECO:0000256" key="1">
    <source>
        <dbReference type="SAM" id="MobiDB-lite"/>
    </source>
</evidence>
<dbReference type="OrthoDB" id="9814802at2"/>
<dbReference type="KEGG" id="pstg:E8M01_31830"/>
<accession>A0A4D7BEN9</accession>
<protein>
    <submittedName>
        <fullName evidence="2">Invasion associated locus B family protein</fullName>
    </submittedName>
</protein>
<keyword evidence="3" id="KW-1185">Reference proteome</keyword>